<keyword evidence="10" id="KW-0862">Zinc</keyword>
<evidence type="ECO:0000256" key="3">
    <source>
        <dbReference type="ARBA" id="ARBA00010497"/>
    </source>
</evidence>
<dbReference type="SUPFAM" id="SSF48239">
    <property type="entry name" value="Terpenoid cyclases/Protein prenyltransferases"/>
    <property type="match status" value="1"/>
</dbReference>
<evidence type="ECO:0000313" key="17">
    <source>
        <dbReference type="EMBL" id="RNA19915.1"/>
    </source>
</evidence>
<name>A0A3M7R9J8_BRAPC</name>
<dbReference type="Pfam" id="PF00432">
    <property type="entry name" value="Prenyltrans"/>
    <property type="match status" value="1"/>
</dbReference>
<keyword evidence="7 17" id="KW-0808">Transferase</keyword>
<keyword evidence="18" id="KW-1185">Reference proteome</keyword>
<proteinExistence type="inferred from homology"/>
<keyword evidence="11" id="KW-0460">Magnesium</keyword>
<sequence length="351" mass="39778">MENLIFDPEIINKRNKKLVKYLKQTLCILPYRIISLDTSKMLLTYFAVSGLDILNKLDELPHSSQDIINWIYNHLISENINGIETGSCGFRGSTTLVTDKNKNVQNHKHDCSHLTMTFSALNALLTLGDDLSRLDKKAILKSIQALQLPDGSITATNQDGENDVRFLYSTSCVCFILDDWSFIDTDKAFDFILSCLTYEGAFGQIPGAEAHGGSTFCAVASLYLMNKLTSLSEYQIHRLKQWCLNRQEKGFNGRVNKPIDSCYSFWIGATLKLLDMLHFTNYDDNINYIFETFDDITGGFSKWPGFTPDPLHTYMGICALSLVNFSSYEKIHPALVISQKAFENLKKIHKK</sequence>
<dbReference type="InterPro" id="IPR001330">
    <property type="entry name" value="Prenyltrans"/>
</dbReference>
<evidence type="ECO:0000256" key="8">
    <source>
        <dbReference type="ARBA" id="ARBA00022723"/>
    </source>
</evidence>
<comment type="cofactor">
    <cofactor evidence="1">
        <name>Mg(2+)</name>
        <dbReference type="ChEBI" id="CHEBI:18420"/>
    </cofactor>
</comment>
<comment type="cofactor">
    <cofactor evidence="2">
        <name>Zn(2+)</name>
        <dbReference type="ChEBI" id="CHEBI:29105"/>
    </cofactor>
</comment>
<evidence type="ECO:0000256" key="13">
    <source>
        <dbReference type="ARBA" id="ARBA00050428"/>
    </source>
</evidence>
<dbReference type="InterPro" id="IPR008930">
    <property type="entry name" value="Terpenoid_cyclase/PrenylTrfase"/>
</dbReference>
<dbReference type="InterPro" id="IPR041960">
    <property type="entry name" value="GGTase_I_beta"/>
</dbReference>
<accession>A0A3M7R9J8</accession>
<evidence type="ECO:0000313" key="18">
    <source>
        <dbReference type="Proteomes" id="UP000276133"/>
    </source>
</evidence>
<dbReference type="PANTHER" id="PTHR11774:SF4">
    <property type="entry name" value="GERANYLGERANYL TRANSFERASE TYPE-1 SUBUNIT BETA"/>
    <property type="match status" value="1"/>
</dbReference>
<dbReference type="CDD" id="cd02895">
    <property type="entry name" value="GGTase-I"/>
    <property type="match status" value="1"/>
</dbReference>
<reference evidence="17 18" key="1">
    <citation type="journal article" date="2018" name="Sci. Rep.">
        <title>Genomic signatures of local adaptation to the degree of environmental predictability in rotifers.</title>
        <authorList>
            <person name="Franch-Gras L."/>
            <person name="Hahn C."/>
            <person name="Garcia-Roger E.M."/>
            <person name="Carmona M.J."/>
            <person name="Serra M."/>
            <person name="Gomez A."/>
        </authorList>
    </citation>
    <scope>NUCLEOTIDE SEQUENCE [LARGE SCALE GENOMIC DNA]</scope>
    <source>
        <strain evidence="17">HYR1</strain>
    </source>
</reference>
<keyword evidence="6" id="KW-0637">Prenyltransferase</keyword>
<evidence type="ECO:0000256" key="10">
    <source>
        <dbReference type="ARBA" id="ARBA00022833"/>
    </source>
</evidence>
<evidence type="ECO:0000259" key="16">
    <source>
        <dbReference type="Pfam" id="PF00432"/>
    </source>
</evidence>
<evidence type="ECO:0000256" key="4">
    <source>
        <dbReference type="ARBA" id="ARBA00012700"/>
    </source>
</evidence>
<organism evidence="17 18">
    <name type="scientific">Brachionus plicatilis</name>
    <name type="common">Marine rotifer</name>
    <name type="synonym">Brachionus muelleri</name>
    <dbReference type="NCBI Taxonomy" id="10195"/>
    <lineage>
        <taxon>Eukaryota</taxon>
        <taxon>Metazoa</taxon>
        <taxon>Spiralia</taxon>
        <taxon>Gnathifera</taxon>
        <taxon>Rotifera</taxon>
        <taxon>Eurotatoria</taxon>
        <taxon>Monogononta</taxon>
        <taxon>Pseudotrocha</taxon>
        <taxon>Ploima</taxon>
        <taxon>Brachionidae</taxon>
        <taxon>Brachionus</taxon>
    </lineage>
</organism>
<dbReference type="EC" id="2.5.1.59" evidence="4"/>
<dbReference type="InterPro" id="IPR045089">
    <property type="entry name" value="PGGT1B-like"/>
</dbReference>
<keyword evidence="9" id="KW-0677">Repeat</keyword>
<dbReference type="GO" id="GO:0005953">
    <property type="term" value="C:CAAX-protein geranylgeranyltransferase complex"/>
    <property type="evidence" value="ECO:0007669"/>
    <property type="project" value="InterPro"/>
</dbReference>
<evidence type="ECO:0000256" key="7">
    <source>
        <dbReference type="ARBA" id="ARBA00022679"/>
    </source>
</evidence>
<evidence type="ECO:0000256" key="1">
    <source>
        <dbReference type="ARBA" id="ARBA00001946"/>
    </source>
</evidence>
<dbReference type="Gene3D" id="1.50.10.20">
    <property type="match status" value="1"/>
</dbReference>
<dbReference type="OrthoDB" id="24893at2759"/>
<evidence type="ECO:0000256" key="14">
    <source>
        <dbReference type="ARBA" id="ARBA00065714"/>
    </source>
</evidence>
<evidence type="ECO:0000256" key="9">
    <source>
        <dbReference type="ARBA" id="ARBA00022737"/>
    </source>
</evidence>
<evidence type="ECO:0000256" key="11">
    <source>
        <dbReference type="ARBA" id="ARBA00022842"/>
    </source>
</evidence>
<evidence type="ECO:0000256" key="5">
    <source>
        <dbReference type="ARBA" id="ARBA00020603"/>
    </source>
</evidence>
<keyword evidence="8" id="KW-0479">Metal-binding</keyword>
<dbReference type="AlphaFoldDB" id="A0A3M7R9J8"/>
<dbReference type="FunFam" id="1.50.10.20:FF:000005">
    <property type="entry name" value="Geranylgeranyl transferase type-1 subunit beta"/>
    <property type="match status" value="1"/>
</dbReference>
<feature type="domain" description="Prenyltransferase alpha-alpha toroid" evidence="16">
    <location>
        <begin position="16"/>
        <end position="337"/>
    </location>
</feature>
<protein>
    <recommendedName>
        <fullName evidence="5">Geranylgeranyl transferase type-1 subunit beta</fullName>
        <ecNumber evidence="4">2.5.1.59</ecNumber>
    </recommendedName>
    <alternativeName>
        <fullName evidence="12">Geranylgeranyl transferase type I subunit beta</fullName>
    </alternativeName>
    <alternativeName>
        <fullName evidence="15">Type I protein geranyl-geranyltransferase subunit beta</fullName>
    </alternativeName>
</protein>
<comment type="similarity">
    <text evidence="3">Belongs to the protein prenyltransferase subunit beta family.</text>
</comment>
<comment type="catalytic activity">
    <reaction evidence="13">
        <text>geranylgeranyl diphosphate + L-cysteinyl-[protein] = S-geranylgeranyl-L-cysteinyl-[protein] + diphosphate</text>
        <dbReference type="Rhea" id="RHEA:21240"/>
        <dbReference type="Rhea" id="RHEA-COMP:10131"/>
        <dbReference type="Rhea" id="RHEA-COMP:11537"/>
        <dbReference type="ChEBI" id="CHEBI:29950"/>
        <dbReference type="ChEBI" id="CHEBI:33019"/>
        <dbReference type="ChEBI" id="CHEBI:57533"/>
        <dbReference type="ChEBI" id="CHEBI:86021"/>
        <dbReference type="EC" id="2.5.1.59"/>
    </reaction>
</comment>
<evidence type="ECO:0000256" key="15">
    <source>
        <dbReference type="ARBA" id="ARBA00078363"/>
    </source>
</evidence>
<comment type="caution">
    <text evidence="17">The sequence shown here is derived from an EMBL/GenBank/DDBJ whole genome shotgun (WGS) entry which is preliminary data.</text>
</comment>
<dbReference type="GO" id="GO:0004662">
    <property type="term" value="F:CAAX-protein geranylgeranyltransferase activity"/>
    <property type="evidence" value="ECO:0007669"/>
    <property type="project" value="UniProtKB-EC"/>
</dbReference>
<dbReference type="STRING" id="10195.A0A3M7R9J8"/>
<dbReference type="Proteomes" id="UP000276133">
    <property type="component" value="Unassembled WGS sequence"/>
</dbReference>
<evidence type="ECO:0000256" key="12">
    <source>
        <dbReference type="ARBA" id="ARBA00031713"/>
    </source>
</evidence>
<dbReference type="GO" id="GO:0046872">
    <property type="term" value="F:metal ion binding"/>
    <property type="evidence" value="ECO:0007669"/>
    <property type="project" value="UniProtKB-KW"/>
</dbReference>
<gene>
    <name evidence="17" type="ORF">BpHYR1_010119</name>
</gene>
<evidence type="ECO:0000256" key="6">
    <source>
        <dbReference type="ARBA" id="ARBA00022602"/>
    </source>
</evidence>
<evidence type="ECO:0000256" key="2">
    <source>
        <dbReference type="ARBA" id="ARBA00001947"/>
    </source>
</evidence>
<comment type="subunit">
    <text evidence="14">Heterodimer of FNTA and PGGT1B. PGGT1B mediates interaction with substrate peptides.</text>
</comment>
<dbReference type="PANTHER" id="PTHR11774">
    <property type="entry name" value="GERANYLGERANYL TRANSFERASE TYPE BETA SUBUNIT"/>
    <property type="match status" value="1"/>
</dbReference>
<dbReference type="EMBL" id="REGN01003949">
    <property type="protein sequence ID" value="RNA19915.1"/>
    <property type="molecule type" value="Genomic_DNA"/>
</dbReference>